<keyword evidence="2 8" id="KW-0963">Cytoplasm</keyword>
<name>A0A1N6X2W2_9SPIO</name>
<dbReference type="InterPro" id="IPR011890">
    <property type="entry name" value="SMC_prok"/>
</dbReference>
<dbReference type="GO" id="GO:0006260">
    <property type="term" value="P:DNA replication"/>
    <property type="evidence" value="ECO:0007669"/>
    <property type="project" value="UniProtKB-UniRule"/>
</dbReference>
<evidence type="ECO:0000259" key="10">
    <source>
        <dbReference type="Pfam" id="PF02463"/>
    </source>
</evidence>
<dbReference type="GO" id="GO:0005524">
    <property type="term" value="F:ATP binding"/>
    <property type="evidence" value="ECO:0007669"/>
    <property type="project" value="UniProtKB-UniRule"/>
</dbReference>
<accession>A0A1N6X2W2</accession>
<evidence type="ECO:0000256" key="4">
    <source>
        <dbReference type="ARBA" id="ARBA00022840"/>
    </source>
</evidence>
<protein>
    <recommendedName>
        <fullName evidence="8">Chromosome partition protein Smc</fullName>
    </recommendedName>
</protein>
<feature type="coiled-coil region" evidence="8">
    <location>
        <begin position="457"/>
        <end position="484"/>
    </location>
</feature>
<evidence type="ECO:0000256" key="8">
    <source>
        <dbReference type="HAMAP-Rule" id="MF_01894"/>
    </source>
</evidence>
<dbReference type="SUPFAM" id="SSF52540">
    <property type="entry name" value="P-loop containing nucleoside triphosphate hydrolases"/>
    <property type="match status" value="1"/>
</dbReference>
<dbReference type="InterPro" id="IPR003395">
    <property type="entry name" value="RecF/RecN/SMC_N"/>
</dbReference>
<feature type="domain" description="RecF/RecN/SMC N-terminal" evidence="10">
    <location>
        <begin position="2"/>
        <end position="911"/>
    </location>
</feature>
<evidence type="ECO:0000256" key="1">
    <source>
        <dbReference type="ARBA" id="ARBA00004496"/>
    </source>
</evidence>
<dbReference type="PIRSF" id="PIRSF005719">
    <property type="entry name" value="SMC"/>
    <property type="match status" value="1"/>
</dbReference>
<dbReference type="GO" id="GO:0016887">
    <property type="term" value="F:ATP hydrolysis activity"/>
    <property type="evidence" value="ECO:0007669"/>
    <property type="project" value="InterPro"/>
</dbReference>
<dbReference type="RefSeq" id="WP_234969120.1">
    <property type="nucleotide sequence ID" value="NZ_FTMS01000020.1"/>
</dbReference>
<keyword evidence="6" id="KW-0226">DNA condensation</keyword>
<dbReference type="PANTHER" id="PTHR42963">
    <property type="entry name" value="CHROMOSOME PARTITION PROTEIN MUKB"/>
    <property type="match status" value="1"/>
</dbReference>
<comment type="similarity">
    <text evidence="8">Belongs to the SMC family.</text>
</comment>
<dbReference type="HAMAP" id="MF_01894">
    <property type="entry name" value="Smc_prok"/>
    <property type="match status" value="1"/>
</dbReference>
<proteinExistence type="inferred from homology"/>
<dbReference type="Gene3D" id="1.10.287.1490">
    <property type="match status" value="1"/>
</dbReference>
<comment type="function">
    <text evidence="8">Required for chromosome condensation and partitioning.</text>
</comment>
<dbReference type="InterPro" id="IPR027417">
    <property type="entry name" value="P-loop_NTPase"/>
</dbReference>
<dbReference type="Proteomes" id="UP000186400">
    <property type="component" value="Unassembled WGS sequence"/>
</dbReference>
<keyword evidence="3 8" id="KW-0547">Nucleotide-binding</keyword>
<comment type="domain">
    <text evidence="8">Contains large globular domains required for ATP hydrolysis at each terminus and a third globular domain forming a flexible hinge near the middle of the molecule. These domains are separated by coiled-coil structures.</text>
</comment>
<dbReference type="STRING" id="159291.SAMN05920897_1207"/>
<evidence type="ECO:0000313" key="11">
    <source>
        <dbReference type="EMBL" id="SIQ96692.1"/>
    </source>
</evidence>
<organism evidence="11 12">
    <name type="scientific">Alkalispirochaeta americana</name>
    <dbReference type="NCBI Taxonomy" id="159291"/>
    <lineage>
        <taxon>Bacteria</taxon>
        <taxon>Pseudomonadati</taxon>
        <taxon>Spirochaetota</taxon>
        <taxon>Spirochaetia</taxon>
        <taxon>Spirochaetales</taxon>
        <taxon>Spirochaetaceae</taxon>
        <taxon>Alkalispirochaeta</taxon>
    </lineage>
</organism>
<evidence type="ECO:0000313" key="12">
    <source>
        <dbReference type="Proteomes" id="UP000186400"/>
    </source>
</evidence>
<comment type="subcellular location">
    <subcellularLocation>
        <location evidence="1 8">Cytoplasm</location>
    </subcellularLocation>
</comment>
<dbReference type="EMBL" id="FTMS01000020">
    <property type="protein sequence ID" value="SIQ96692.1"/>
    <property type="molecule type" value="Genomic_DNA"/>
</dbReference>
<keyword evidence="5 8" id="KW-0175">Coiled coil</keyword>
<feature type="compositionally biased region" description="Basic and acidic residues" evidence="9">
    <location>
        <begin position="577"/>
        <end position="596"/>
    </location>
</feature>
<dbReference type="SUPFAM" id="SSF57997">
    <property type="entry name" value="Tropomyosin"/>
    <property type="match status" value="1"/>
</dbReference>
<dbReference type="GO" id="GO:0007062">
    <property type="term" value="P:sister chromatid cohesion"/>
    <property type="evidence" value="ECO:0007669"/>
    <property type="project" value="InterPro"/>
</dbReference>
<feature type="binding site" evidence="8">
    <location>
        <begin position="32"/>
        <end position="39"/>
    </location>
    <ligand>
        <name>ATP</name>
        <dbReference type="ChEBI" id="CHEBI:30616"/>
    </ligand>
</feature>
<keyword evidence="4 8" id="KW-0067">ATP-binding</keyword>
<dbReference type="Gene3D" id="3.40.50.300">
    <property type="entry name" value="P-loop containing nucleotide triphosphate hydrolases"/>
    <property type="match status" value="2"/>
</dbReference>
<evidence type="ECO:0000256" key="9">
    <source>
        <dbReference type="SAM" id="MobiDB-lite"/>
    </source>
</evidence>
<dbReference type="GO" id="GO:0005737">
    <property type="term" value="C:cytoplasm"/>
    <property type="evidence" value="ECO:0007669"/>
    <property type="project" value="UniProtKB-SubCell"/>
</dbReference>
<evidence type="ECO:0000256" key="7">
    <source>
        <dbReference type="ARBA" id="ARBA00023125"/>
    </source>
</evidence>
<feature type="region of interest" description="Disordered" evidence="9">
    <location>
        <begin position="576"/>
        <end position="596"/>
    </location>
</feature>
<dbReference type="PANTHER" id="PTHR42963:SF1">
    <property type="entry name" value="DUF4476 DOMAIN-CONTAINING PROTEIN"/>
    <property type="match status" value="1"/>
</dbReference>
<sequence length="959" mass="109708">MFLKSIDLFGFKSFAEKSHIQFTDGISALIGPNGCGKSNVVDAVKWVLGEQATKSLRAERMEDIIFNGTDTRKPLNVAEVTLTLENDGVLPLDFPEITIRRRLFRSGESEYFVNGAPVKLRDVRELFYDTGIGKTAYSIMEQGKIDQILSTRPEDRRALFEEAAGITRYKMRGREADRKLERTEANMHEVDSVLTEVRRSYDTLKRQAEKTTSYRALREEQFNLEVDLQVARLLQYREQEEQFQERSGTARQERDNLKQAIDGLNEKLESELSRVNSMESRLVEVQKRLYGLELEKSSRTERIALIRNQQAQLEDQIEAERGRLKGLSRKAEEQEQAAATAERSEEETRLQISEVDKTVATVQDRIARSQERQKEAREQIRQAEQTITANERSVTECQKELRAVTDELVGALDTKLKESGYSSAERARHEETLKAALDQMEITLRGRREALQDHLRLGGVEERRAAAEQAFSALEEALGALSEAVERYQGAIPRFLDDFLAPEGTMTRKRSLDDNVEKLQEANRGLREKIRDLNEEIQALQQTIDTERENLEQMKLNRVQLENRAGALLEAARRHRREMEETRRHQKELETRIEGDQRRARELEGQTVALQKEHDDLARQEQELRQELKRLEQDIAGNNKSLQAEEEKLRRSMQALAQAQSKLEGLQVKLAEKRTEVRGLYDSFSERHGRDLREFEGRQPSFEGDQKQLRDEMTRVRGELKELGSVNLMAVEEFAEVSDRYEFLSGQLADLRTARDDLVRVTAEIRRESQQLFVETYNRVRKNFHTIFRRLFGGGRAELRLIDPDNVLDSGIDILVQPPGKKLESITLLSGGERSLTAVALLFATFMVRPAPFTLLDEIDAALDEHNVGRFVNMLHEFSEQSQFIVITHNKKTVAGANTLLGVTMQESGVSQIVALRIDGQDGKQGQKGKPGQDETDDRAQAGDQNDQEPQLALDDTKE</sequence>
<dbReference type="GO" id="GO:0003677">
    <property type="term" value="F:DNA binding"/>
    <property type="evidence" value="ECO:0007669"/>
    <property type="project" value="UniProtKB-UniRule"/>
</dbReference>
<reference evidence="11 12" key="1">
    <citation type="submission" date="2017-01" db="EMBL/GenBank/DDBJ databases">
        <authorList>
            <person name="Mah S.A."/>
            <person name="Swanson W.J."/>
            <person name="Moy G.W."/>
            <person name="Vacquier V.D."/>
        </authorList>
    </citation>
    <scope>NUCLEOTIDE SEQUENCE [LARGE SCALE GENOMIC DNA]</scope>
    <source>
        <strain evidence="11 12">ASpG1</strain>
    </source>
</reference>
<keyword evidence="12" id="KW-1185">Reference proteome</keyword>
<evidence type="ECO:0000256" key="3">
    <source>
        <dbReference type="ARBA" id="ARBA00022741"/>
    </source>
</evidence>
<evidence type="ECO:0000256" key="2">
    <source>
        <dbReference type="ARBA" id="ARBA00022490"/>
    </source>
</evidence>
<dbReference type="InterPro" id="IPR050308">
    <property type="entry name" value="MukB/SMC"/>
</dbReference>
<evidence type="ECO:0000256" key="6">
    <source>
        <dbReference type="ARBA" id="ARBA00023067"/>
    </source>
</evidence>
<feature type="coiled-coil region" evidence="8">
    <location>
        <begin position="247"/>
        <end position="400"/>
    </location>
</feature>
<comment type="subunit">
    <text evidence="8">Homodimer.</text>
</comment>
<gene>
    <name evidence="8" type="primary">smc</name>
    <name evidence="11" type="ORF">SAMN05920897_1207</name>
</gene>
<dbReference type="AlphaFoldDB" id="A0A1N6X2W2"/>
<dbReference type="InterPro" id="IPR024704">
    <property type="entry name" value="SMC"/>
</dbReference>
<evidence type="ECO:0000256" key="5">
    <source>
        <dbReference type="ARBA" id="ARBA00023054"/>
    </source>
</evidence>
<feature type="region of interest" description="Disordered" evidence="9">
    <location>
        <begin position="919"/>
        <end position="959"/>
    </location>
</feature>
<keyword evidence="7 8" id="KW-0238">DNA-binding</keyword>
<dbReference type="Pfam" id="PF02463">
    <property type="entry name" value="SMC_N"/>
    <property type="match status" value="1"/>
</dbReference>
<dbReference type="GO" id="GO:0030261">
    <property type="term" value="P:chromosome condensation"/>
    <property type="evidence" value="ECO:0007669"/>
    <property type="project" value="UniProtKB-KW"/>
</dbReference>
<dbReference type="GO" id="GO:0007059">
    <property type="term" value="P:chromosome segregation"/>
    <property type="evidence" value="ECO:0007669"/>
    <property type="project" value="UniProtKB-UniRule"/>
</dbReference>
<dbReference type="CDD" id="cd03278">
    <property type="entry name" value="ABC_SMC_barmotin"/>
    <property type="match status" value="1"/>
</dbReference>
<dbReference type="FunFam" id="3.40.50.300:FF:000901">
    <property type="entry name" value="Chromosome partition protein Smc"/>
    <property type="match status" value="1"/>
</dbReference>